<dbReference type="Proteomes" id="UP001596160">
    <property type="component" value="Unassembled WGS sequence"/>
</dbReference>
<evidence type="ECO:0000313" key="2">
    <source>
        <dbReference type="EMBL" id="MFC5156509.1"/>
    </source>
</evidence>
<accession>A0ABW0AVZ0</accession>
<dbReference type="Gene3D" id="1.10.150.20">
    <property type="entry name" value="5' to 3' exonuclease, C-terminal subdomain"/>
    <property type="match status" value="1"/>
</dbReference>
<organism evidence="2 3">
    <name type="scientific">Streptomyces amakusaensis</name>
    <dbReference type="NCBI Taxonomy" id="67271"/>
    <lineage>
        <taxon>Bacteria</taxon>
        <taxon>Bacillati</taxon>
        <taxon>Actinomycetota</taxon>
        <taxon>Actinomycetes</taxon>
        <taxon>Kitasatosporales</taxon>
        <taxon>Streptomycetaceae</taxon>
        <taxon>Streptomyces</taxon>
    </lineage>
</organism>
<dbReference type="EMBL" id="JBHSKP010000035">
    <property type="protein sequence ID" value="MFC5156509.1"/>
    <property type="molecule type" value="Genomic_DNA"/>
</dbReference>
<feature type="region of interest" description="Disordered" evidence="1">
    <location>
        <begin position="149"/>
        <end position="170"/>
    </location>
</feature>
<comment type="caution">
    <text evidence="2">The sequence shown here is derived from an EMBL/GenBank/DDBJ whole genome shotgun (WGS) entry which is preliminary data.</text>
</comment>
<evidence type="ECO:0000313" key="3">
    <source>
        <dbReference type="Proteomes" id="UP001596160"/>
    </source>
</evidence>
<dbReference type="RefSeq" id="WP_344485835.1">
    <property type="nucleotide sequence ID" value="NZ_BAAASB010000031.1"/>
</dbReference>
<dbReference type="InterPro" id="IPR043502">
    <property type="entry name" value="DNA/RNA_pol_sf"/>
</dbReference>
<sequence>MLCRIRIHRLSGLAELMEILERFTPLAQALPPSAAIAQLTGALRLFGVSPVDLAHRIRIRIQSLALYGLETAVGIGPSCHAAQLRQLGVTTIGQLATLPSSTATRILGRPGPALQECARGTDRRTVVPGRADRDGDRARGLVAEAESSGEFCGEPQRGGGSGPLAMASSSCRSKRSLSRVASCPRI</sequence>
<gene>
    <name evidence="2" type="ORF">ACFPRH_32830</name>
</gene>
<evidence type="ECO:0008006" key="4">
    <source>
        <dbReference type="Google" id="ProtNLM"/>
    </source>
</evidence>
<reference evidence="3" key="1">
    <citation type="journal article" date="2019" name="Int. J. Syst. Evol. Microbiol.">
        <title>The Global Catalogue of Microorganisms (GCM) 10K type strain sequencing project: providing services to taxonomists for standard genome sequencing and annotation.</title>
        <authorList>
            <consortium name="The Broad Institute Genomics Platform"/>
            <consortium name="The Broad Institute Genome Sequencing Center for Infectious Disease"/>
            <person name="Wu L."/>
            <person name="Ma J."/>
        </authorList>
    </citation>
    <scope>NUCLEOTIDE SEQUENCE [LARGE SCALE GENOMIC DNA]</scope>
    <source>
        <strain evidence="3">PCU 266</strain>
    </source>
</reference>
<evidence type="ECO:0000256" key="1">
    <source>
        <dbReference type="SAM" id="MobiDB-lite"/>
    </source>
</evidence>
<dbReference type="SUPFAM" id="SSF56672">
    <property type="entry name" value="DNA/RNA polymerases"/>
    <property type="match status" value="1"/>
</dbReference>
<protein>
    <recommendedName>
        <fullName evidence="4">UmuC domain-containing protein</fullName>
    </recommendedName>
</protein>
<proteinExistence type="predicted"/>
<name>A0ABW0AVZ0_9ACTN</name>
<keyword evidence="3" id="KW-1185">Reference proteome</keyword>